<dbReference type="PANTHER" id="PTHR43689:SF8">
    <property type="entry name" value="ALPHA_BETA-HYDROLASES SUPERFAMILY PROTEIN"/>
    <property type="match status" value="1"/>
</dbReference>
<dbReference type="AlphaFoldDB" id="A0A2A7SD32"/>
<comment type="caution">
    <text evidence="2">The sequence shown here is derived from an EMBL/GenBank/DDBJ whole genome shotgun (WGS) entry which is preliminary data.</text>
</comment>
<dbReference type="Proteomes" id="UP000220629">
    <property type="component" value="Unassembled WGS sequence"/>
</dbReference>
<dbReference type="Gene3D" id="3.40.50.1820">
    <property type="entry name" value="alpha/beta hydrolase"/>
    <property type="match status" value="1"/>
</dbReference>
<protein>
    <submittedName>
        <fullName evidence="2">Alpha/beta hydrolase</fullName>
    </submittedName>
</protein>
<dbReference type="PRINTS" id="PR00111">
    <property type="entry name" value="ABHYDROLASE"/>
</dbReference>
<reference evidence="3" key="1">
    <citation type="submission" date="2017-09" db="EMBL/GenBank/DDBJ databases">
        <title>FDA dAtabase for Regulatory Grade micrObial Sequences (FDA-ARGOS): Supporting development and validation of Infectious Disease Dx tests.</title>
        <authorList>
            <person name="Minogue T."/>
            <person name="Wolcott M."/>
            <person name="Wasieloski L."/>
            <person name="Aguilar W."/>
            <person name="Moore D."/>
            <person name="Tallon L."/>
            <person name="Sadzewicz L."/>
            <person name="Ott S."/>
            <person name="Zhao X."/>
            <person name="Nagaraj S."/>
            <person name="Vavikolanu K."/>
            <person name="Aluvathingal J."/>
            <person name="Nadendla S."/>
            <person name="Sichtig H."/>
        </authorList>
    </citation>
    <scope>NUCLEOTIDE SEQUENCE [LARGE SCALE GENOMIC DNA]</scope>
    <source>
        <strain evidence="3">FDAARGOS_390</strain>
    </source>
</reference>
<dbReference type="EMBL" id="PDDY01000001">
    <property type="protein sequence ID" value="PEH41557.1"/>
    <property type="molecule type" value="Genomic_DNA"/>
</dbReference>
<dbReference type="Pfam" id="PF00561">
    <property type="entry name" value="Abhydrolase_1"/>
    <property type="match status" value="1"/>
</dbReference>
<dbReference type="InterPro" id="IPR000073">
    <property type="entry name" value="AB_hydrolase_1"/>
</dbReference>
<dbReference type="InterPro" id="IPR000639">
    <property type="entry name" value="Epox_hydrolase-like"/>
</dbReference>
<dbReference type="RefSeq" id="WP_096752459.1">
    <property type="nucleotide sequence ID" value="NZ_CADEPO010000021.1"/>
</dbReference>
<accession>A0A2A7SD32</accession>
<gene>
    <name evidence="2" type="ORF">CRM94_04980</name>
</gene>
<dbReference type="GO" id="GO:0016787">
    <property type="term" value="F:hydrolase activity"/>
    <property type="evidence" value="ECO:0007669"/>
    <property type="project" value="UniProtKB-KW"/>
</dbReference>
<sequence>MTSPWNLARADVLIDGRRIATGHVGEGPPLVLVHGTPAHSIVWRKVIPACRDAGFSVHWFDLLGFGESECPVDADTSVAEQARLLQRLLEHWSLDAVHLVGHDIGGVAALLYAMNAGERLRSLTIADAPGYDSWPSPTWREFRDDYQRFARVDAERHRELMTRQLKMAVHDKSRMTGELLACYLKPISGVIGQSGFYRNQVAHYDSRYTADFGERLPKLALPVQILWGAQDEWQALDYAYRLQSDIPGAVLNVLDACGHFLMEDDPSGVARHIVDFANSHRPGS</sequence>
<feature type="domain" description="AB hydrolase-1" evidence="1">
    <location>
        <begin position="28"/>
        <end position="266"/>
    </location>
</feature>
<name>A0A2A7SD32_BURGA</name>
<keyword evidence="2" id="KW-0378">Hydrolase</keyword>
<organism evidence="2 3">
    <name type="scientific">Burkholderia gladioli</name>
    <name type="common">Pseudomonas marginata</name>
    <name type="synonym">Phytomonas marginata</name>
    <dbReference type="NCBI Taxonomy" id="28095"/>
    <lineage>
        <taxon>Bacteria</taxon>
        <taxon>Pseudomonadati</taxon>
        <taxon>Pseudomonadota</taxon>
        <taxon>Betaproteobacteria</taxon>
        <taxon>Burkholderiales</taxon>
        <taxon>Burkholderiaceae</taxon>
        <taxon>Burkholderia</taxon>
    </lineage>
</organism>
<dbReference type="PRINTS" id="PR00412">
    <property type="entry name" value="EPOXHYDRLASE"/>
</dbReference>
<evidence type="ECO:0000259" key="1">
    <source>
        <dbReference type="Pfam" id="PF00561"/>
    </source>
</evidence>
<dbReference type="PANTHER" id="PTHR43689">
    <property type="entry name" value="HYDROLASE"/>
    <property type="match status" value="1"/>
</dbReference>
<dbReference type="InterPro" id="IPR029058">
    <property type="entry name" value="AB_hydrolase_fold"/>
</dbReference>
<evidence type="ECO:0000313" key="3">
    <source>
        <dbReference type="Proteomes" id="UP000220629"/>
    </source>
</evidence>
<evidence type="ECO:0000313" key="2">
    <source>
        <dbReference type="EMBL" id="PEH41557.1"/>
    </source>
</evidence>
<dbReference type="SUPFAM" id="SSF53474">
    <property type="entry name" value="alpha/beta-Hydrolases"/>
    <property type="match status" value="1"/>
</dbReference>
<proteinExistence type="predicted"/>